<dbReference type="InterPro" id="IPR036873">
    <property type="entry name" value="Rhodanese-like_dom_sf"/>
</dbReference>
<dbReference type="SUPFAM" id="SSF52821">
    <property type="entry name" value="Rhodanese/Cell cycle control phosphatase"/>
    <property type="match status" value="1"/>
</dbReference>
<dbReference type="PANTHER" id="PTHR43031">
    <property type="entry name" value="FAD-DEPENDENT OXIDOREDUCTASE"/>
    <property type="match status" value="1"/>
</dbReference>
<comment type="caution">
    <text evidence="2">The sequence shown here is derived from an EMBL/GenBank/DDBJ whole genome shotgun (WGS) entry which is preliminary data.</text>
</comment>
<dbReference type="GO" id="GO:0016740">
    <property type="term" value="F:transferase activity"/>
    <property type="evidence" value="ECO:0007669"/>
    <property type="project" value="UniProtKB-KW"/>
</dbReference>
<keyword evidence="2" id="KW-0808">Transferase</keyword>
<proteinExistence type="predicted"/>
<dbReference type="SMART" id="SM00450">
    <property type="entry name" value="RHOD"/>
    <property type="match status" value="1"/>
</dbReference>
<dbReference type="EMBL" id="JPMI01000136">
    <property type="protein sequence ID" value="KFA91629.1"/>
    <property type="molecule type" value="Genomic_DNA"/>
</dbReference>
<sequence length="93" mass="10385">MTPKELSQKARELVEQGWVLLDVRTPEEFQMGHPEPARNIPVQELPRRVAEVGPPGTKVVVYCQAGGRSAMATQILQAHGITDIFDLKSVSYW</sequence>
<dbReference type="Proteomes" id="UP000028547">
    <property type="component" value="Unassembled WGS sequence"/>
</dbReference>
<name>A0A084ST44_9BACT</name>
<reference evidence="2 3" key="1">
    <citation type="submission" date="2014-07" db="EMBL/GenBank/DDBJ databases">
        <title>Draft Genome Sequence of Gephyronic Acid Producer, Cystobacter violaceus Strain Cb vi76.</title>
        <authorList>
            <person name="Stevens D.C."/>
            <person name="Young J."/>
            <person name="Carmichael R."/>
            <person name="Tan J."/>
            <person name="Taylor R.E."/>
        </authorList>
    </citation>
    <scope>NUCLEOTIDE SEQUENCE [LARGE SCALE GENOMIC DNA]</scope>
    <source>
        <strain evidence="2 3">Cb vi76</strain>
    </source>
</reference>
<dbReference type="Gene3D" id="3.40.250.10">
    <property type="entry name" value="Rhodanese-like domain"/>
    <property type="match status" value="1"/>
</dbReference>
<evidence type="ECO:0000259" key="1">
    <source>
        <dbReference type="PROSITE" id="PS50206"/>
    </source>
</evidence>
<dbReference type="CDD" id="cd00158">
    <property type="entry name" value="RHOD"/>
    <property type="match status" value="1"/>
</dbReference>
<accession>A0A084ST44</accession>
<organism evidence="2 3">
    <name type="scientific">Archangium violaceum Cb vi76</name>
    <dbReference type="NCBI Taxonomy" id="1406225"/>
    <lineage>
        <taxon>Bacteria</taxon>
        <taxon>Pseudomonadati</taxon>
        <taxon>Myxococcota</taxon>
        <taxon>Myxococcia</taxon>
        <taxon>Myxococcales</taxon>
        <taxon>Cystobacterineae</taxon>
        <taxon>Archangiaceae</taxon>
        <taxon>Archangium</taxon>
    </lineage>
</organism>
<protein>
    <submittedName>
        <fullName evidence="2">Sulfurtransferase</fullName>
    </submittedName>
</protein>
<dbReference type="InterPro" id="IPR050229">
    <property type="entry name" value="GlpE_sulfurtransferase"/>
</dbReference>
<dbReference type="AlphaFoldDB" id="A0A084ST44"/>
<dbReference type="PROSITE" id="PS50206">
    <property type="entry name" value="RHODANESE_3"/>
    <property type="match status" value="1"/>
</dbReference>
<evidence type="ECO:0000313" key="3">
    <source>
        <dbReference type="Proteomes" id="UP000028547"/>
    </source>
</evidence>
<gene>
    <name evidence="2" type="ORF">Q664_20825</name>
</gene>
<dbReference type="RefSeq" id="WP_043397982.1">
    <property type="nucleotide sequence ID" value="NZ_JPMI01000136.1"/>
</dbReference>
<feature type="domain" description="Rhodanese" evidence="1">
    <location>
        <begin position="14"/>
        <end position="91"/>
    </location>
</feature>
<dbReference type="InterPro" id="IPR001763">
    <property type="entry name" value="Rhodanese-like_dom"/>
</dbReference>
<dbReference type="Pfam" id="PF00581">
    <property type="entry name" value="Rhodanese"/>
    <property type="match status" value="1"/>
</dbReference>
<dbReference type="PANTHER" id="PTHR43031:SF1">
    <property type="entry name" value="PYRIDINE NUCLEOTIDE-DISULPHIDE OXIDOREDUCTASE"/>
    <property type="match status" value="1"/>
</dbReference>
<evidence type="ECO:0000313" key="2">
    <source>
        <dbReference type="EMBL" id="KFA91629.1"/>
    </source>
</evidence>